<accession>A0AAE3QRF7</accession>
<evidence type="ECO:0000313" key="4">
    <source>
        <dbReference type="Proteomes" id="UP001241110"/>
    </source>
</evidence>
<dbReference type="Proteomes" id="UP001228581">
    <property type="component" value="Unassembled WGS sequence"/>
</dbReference>
<organism evidence="1 4">
    <name type="scientific">Xanthocytophaga flava</name>
    <dbReference type="NCBI Taxonomy" id="3048013"/>
    <lineage>
        <taxon>Bacteria</taxon>
        <taxon>Pseudomonadati</taxon>
        <taxon>Bacteroidota</taxon>
        <taxon>Cytophagia</taxon>
        <taxon>Cytophagales</taxon>
        <taxon>Rhodocytophagaceae</taxon>
        <taxon>Xanthocytophaga</taxon>
    </lineage>
</organism>
<sequence>MTNEQISINDFIDTPEAVHPKTYIDQIKKMIQDKWTSSTDILNATCITISSEDYKALEDALVKDGKWDLDSEKPSVFYHGLQIKNADNMNSGECEIGYR</sequence>
<dbReference type="EMBL" id="JASJOS010000013">
    <property type="protein sequence ID" value="MDJ1483945.1"/>
    <property type="molecule type" value="Genomic_DNA"/>
</dbReference>
<dbReference type="RefSeq" id="WP_313984554.1">
    <property type="nucleotide sequence ID" value="NZ_JASJOR010000038.1"/>
</dbReference>
<evidence type="ECO:0000313" key="2">
    <source>
        <dbReference type="EMBL" id="MDJ1492384.1"/>
    </source>
</evidence>
<dbReference type="Proteomes" id="UP001241110">
    <property type="component" value="Unassembled WGS sequence"/>
</dbReference>
<protein>
    <submittedName>
        <fullName evidence="1">Uncharacterized protein</fullName>
    </submittedName>
</protein>
<proteinExistence type="predicted"/>
<keyword evidence="3" id="KW-1185">Reference proteome</keyword>
<comment type="caution">
    <text evidence="1">The sequence shown here is derived from an EMBL/GenBank/DDBJ whole genome shotgun (WGS) entry which is preliminary data.</text>
</comment>
<evidence type="ECO:0000313" key="3">
    <source>
        <dbReference type="Proteomes" id="UP001228581"/>
    </source>
</evidence>
<evidence type="ECO:0000313" key="1">
    <source>
        <dbReference type="EMBL" id="MDJ1483945.1"/>
    </source>
</evidence>
<dbReference type="EMBL" id="JASJOT010000002">
    <property type="protein sequence ID" value="MDJ1492384.1"/>
    <property type="molecule type" value="Genomic_DNA"/>
</dbReference>
<name>A0AAE3QRF7_9BACT</name>
<dbReference type="AlphaFoldDB" id="A0AAE3QRF7"/>
<gene>
    <name evidence="1" type="ORF">QNI16_25845</name>
    <name evidence="2" type="ORF">QNI19_05550</name>
</gene>
<reference evidence="1 3" key="1">
    <citation type="submission" date="2023-05" db="EMBL/GenBank/DDBJ databases">
        <authorList>
            <person name="Zhang X."/>
        </authorList>
    </citation>
    <scope>NUCLEOTIDE SEQUENCE</scope>
    <source>
        <strain evidence="2 3">DM2B3-1</strain>
        <strain evidence="1">YF14B1</strain>
    </source>
</reference>